<name>A0A9Q3PV68_9BASI</name>
<keyword evidence="3" id="KW-1185">Reference proteome</keyword>
<evidence type="ECO:0000313" key="3">
    <source>
        <dbReference type="Proteomes" id="UP000765509"/>
    </source>
</evidence>
<protein>
    <submittedName>
        <fullName evidence="2">Uncharacterized protein</fullName>
    </submittedName>
</protein>
<organism evidence="2 3">
    <name type="scientific">Austropuccinia psidii MF-1</name>
    <dbReference type="NCBI Taxonomy" id="1389203"/>
    <lineage>
        <taxon>Eukaryota</taxon>
        <taxon>Fungi</taxon>
        <taxon>Dikarya</taxon>
        <taxon>Basidiomycota</taxon>
        <taxon>Pucciniomycotina</taxon>
        <taxon>Pucciniomycetes</taxon>
        <taxon>Pucciniales</taxon>
        <taxon>Sphaerophragmiaceae</taxon>
        <taxon>Austropuccinia</taxon>
    </lineage>
</organism>
<sequence length="212" mass="23958">MSSKLTELTEFSPSAPPPSVLCGSGNISQLASPWSRASSCHFYPAQPYDAYKAVEKPCCQIGPLASNLRRYLWSKNDGPFGKEFPVSEAPTPDGTSGYSNFTSQQLQPGASASRRREELSPLPFPAAQVFQKRDFWPIQVTREDPSMESENQDAVARLFRRVDRRSRQVIEYPHDRTIPGTAYEEMASIFPLYEDELINYVQRTFDCFGRDN</sequence>
<dbReference type="AlphaFoldDB" id="A0A9Q3PV68"/>
<dbReference type="Proteomes" id="UP000765509">
    <property type="component" value="Unassembled WGS sequence"/>
</dbReference>
<proteinExistence type="predicted"/>
<evidence type="ECO:0000256" key="1">
    <source>
        <dbReference type="SAM" id="MobiDB-lite"/>
    </source>
</evidence>
<feature type="region of interest" description="Disordered" evidence="1">
    <location>
        <begin position="83"/>
        <end position="117"/>
    </location>
</feature>
<reference evidence="2" key="1">
    <citation type="submission" date="2021-03" db="EMBL/GenBank/DDBJ databases">
        <title>Draft genome sequence of rust myrtle Austropuccinia psidii MF-1, a brazilian biotype.</title>
        <authorList>
            <person name="Quecine M.C."/>
            <person name="Pachon D.M.R."/>
            <person name="Bonatelli M.L."/>
            <person name="Correr F.H."/>
            <person name="Franceschini L.M."/>
            <person name="Leite T.F."/>
            <person name="Margarido G.R.A."/>
            <person name="Almeida C.A."/>
            <person name="Ferrarezi J.A."/>
            <person name="Labate C.A."/>
        </authorList>
    </citation>
    <scope>NUCLEOTIDE SEQUENCE</scope>
    <source>
        <strain evidence="2">MF-1</strain>
    </source>
</reference>
<gene>
    <name evidence="2" type="ORF">O181_115088</name>
</gene>
<feature type="compositionally biased region" description="Polar residues" evidence="1">
    <location>
        <begin position="93"/>
        <end position="110"/>
    </location>
</feature>
<comment type="caution">
    <text evidence="2">The sequence shown here is derived from an EMBL/GenBank/DDBJ whole genome shotgun (WGS) entry which is preliminary data.</text>
</comment>
<accession>A0A9Q3PV68</accession>
<evidence type="ECO:0000313" key="2">
    <source>
        <dbReference type="EMBL" id="MBW0575373.1"/>
    </source>
</evidence>
<dbReference type="EMBL" id="AVOT02096140">
    <property type="protein sequence ID" value="MBW0575373.1"/>
    <property type="molecule type" value="Genomic_DNA"/>
</dbReference>